<dbReference type="Gramene" id="C.cajan_13926.t">
    <property type="protein sequence ID" value="C.cajan_13926.t"/>
    <property type="gene ID" value="C.cajan_13926"/>
</dbReference>
<sequence length="667" mass="78697">MRTPNTLEDTPTTSQENSQIEIQIAEIENSLHNWSIPIIKKCEVYKQHNIFSTNQDGIHISEFCYPGTKTNKIINILQQNILDEHIKKGYNFMHLGLIQVAAKPNYRLGVNSPILLLLRDIRMKKFQDSIIAILESNLHDGPAFFNCYPNFSMNIRNSKTCNALKLYVKIPDEILDEDSGPIQLIFRIYYKVTKIDYNYKALRSSPKNEIVLVEANLRKSSIQVPRRLSHAEVISKIPEDWLLENIIDEPKIYNTHVREIVQEGTDIRLRMNRSRSCRTNLPQMIYKGNSERHSVDGSTINIDLTKLDINSKITRPVYENVQHEEEEDFNPTASQVLNTITKQEPFQIDKEWINQDFKADYNKDLRNWYFKNFTQEETIKYRELYYSYMEENEINIYFFDWFKDYYKENNIIKSINPLVKTNKTWKTIDNKIIISEYPPMTTKRRGNSDKATALIIVQGFTGQLKGWWDNFWTPVKLETGEKDAVATLIYTIIQHFIGDPNTFKDRATSQLANLYCPTMSDYRWYKDIFMSKITLREDDFQGFWKERFIAGLPKLFSEKVKIKLESHFGKPIPFNILTYDQIHNIIIDTGIQVCNDFKLQNKLRKEAGTNRKEIGNFCEQYRVEPIRTPSAIKKKAQRKQFVSQKPYHKPYNKYKKPYKKSFKKNKN</sequence>
<dbReference type="InterPro" id="IPR028919">
    <property type="entry name" value="Viral_movement"/>
</dbReference>
<feature type="compositionally biased region" description="Basic residues" evidence="1">
    <location>
        <begin position="646"/>
        <end position="667"/>
    </location>
</feature>
<organism evidence="4 5">
    <name type="scientific">Cajanus cajan</name>
    <name type="common">Pigeon pea</name>
    <name type="synonym">Cajanus indicus</name>
    <dbReference type="NCBI Taxonomy" id="3821"/>
    <lineage>
        <taxon>Eukaryota</taxon>
        <taxon>Viridiplantae</taxon>
        <taxon>Streptophyta</taxon>
        <taxon>Embryophyta</taxon>
        <taxon>Tracheophyta</taxon>
        <taxon>Spermatophyta</taxon>
        <taxon>Magnoliopsida</taxon>
        <taxon>eudicotyledons</taxon>
        <taxon>Gunneridae</taxon>
        <taxon>Pentapetalae</taxon>
        <taxon>rosids</taxon>
        <taxon>fabids</taxon>
        <taxon>Fabales</taxon>
        <taxon>Fabaceae</taxon>
        <taxon>Papilionoideae</taxon>
        <taxon>50 kb inversion clade</taxon>
        <taxon>NPAAA clade</taxon>
        <taxon>indigoferoid/millettioid clade</taxon>
        <taxon>Phaseoleae</taxon>
        <taxon>Cajanus</taxon>
    </lineage>
</organism>
<feature type="domain" description="DUF7588" evidence="2">
    <location>
        <begin position="350"/>
        <end position="413"/>
    </location>
</feature>
<feature type="domain" description="DUF7746" evidence="3">
    <location>
        <begin position="442"/>
        <end position="474"/>
    </location>
</feature>
<evidence type="ECO:0000259" key="3">
    <source>
        <dbReference type="Pfam" id="PF24925"/>
    </source>
</evidence>
<evidence type="ECO:0000259" key="2">
    <source>
        <dbReference type="Pfam" id="PF24496"/>
    </source>
</evidence>
<dbReference type="InterPro" id="IPR056648">
    <property type="entry name" value="DUF7746"/>
</dbReference>
<gene>
    <name evidence="4" type="ORF">KK1_014349</name>
</gene>
<dbReference type="Pfam" id="PF22909">
    <property type="entry name" value="Caulimovir_coat_dom"/>
    <property type="match status" value="1"/>
</dbReference>
<dbReference type="Pfam" id="PF01107">
    <property type="entry name" value="MP"/>
    <property type="match status" value="1"/>
</dbReference>
<keyword evidence="5" id="KW-1185">Reference proteome</keyword>
<dbReference type="EMBL" id="CM003612">
    <property type="protein sequence ID" value="KYP58927.1"/>
    <property type="molecule type" value="Genomic_DNA"/>
</dbReference>
<dbReference type="PANTHER" id="PTHR33054">
    <property type="entry name" value="CCHC-TYPE DOMAIN-CONTAINING PROTEIN"/>
    <property type="match status" value="1"/>
</dbReference>
<feature type="region of interest" description="Disordered" evidence="1">
    <location>
        <begin position="632"/>
        <end position="667"/>
    </location>
</feature>
<protein>
    <submittedName>
        <fullName evidence="4">Polyprotein</fullName>
    </submittedName>
</protein>
<accession>A0A151SVV4</accession>
<reference evidence="4 5" key="1">
    <citation type="journal article" date="2012" name="Nat. Biotechnol.">
        <title>Draft genome sequence of pigeonpea (Cajanus cajan), an orphan legume crop of resource-poor farmers.</title>
        <authorList>
            <person name="Varshney R.K."/>
            <person name="Chen W."/>
            <person name="Li Y."/>
            <person name="Bharti A.K."/>
            <person name="Saxena R.K."/>
            <person name="Schlueter J.A."/>
            <person name="Donoghue M.T."/>
            <person name="Azam S."/>
            <person name="Fan G."/>
            <person name="Whaley A.M."/>
            <person name="Farmer A.D."/>
            <person name="Sheridan J."/>
            <person name="Iwata A."/>
            <person name="Tuteja R."/>
            <person name="Penmetsa R.V."/>
            <person name="Wu W."/>
            <person name="Upadhyaya H.D."/>
            <person name="Yang S.P."/>
            <person name="Shah T."/>
            <person name="Saxena K.B."/>
            <person name="Michael T."/>
            <person name="McCombie W.R."/>
            <person name="Yang B."/>
            <person name="Zhang G."/>
            <person name="Yang H."/>
            <person name="Wang J."/>
            <person name="Spillane C."/>
            <person name="Cook D.R."/>
            <person name="May G.D."/>
            <person name="Xu X."/>
            <person name="Jackson S.A."/>
        </authorList>
    </citation>
    <scope>NUCLEOTIDE SEQUENCE [LARGE SCALE GENOMIC DNA]</scope>
    <source>
        <strain evidence="5">cv. Asha</strain>
    </source>
</reference>
<dbReference type="PANTHER" id="PTHR33054:SF9">
    <property type="entry name" value="CCHC-TYPE DOMAIN-CONTAINING PROTEIN"/>
    <property type="match status" value="1"/>
</dbReference>
<dbReference type="Pfam" id="PF24496">
    <property type="entry name" value="DUF7588"/>
    <property type="match status" value="1"/>
</dbReference>
<evidence type="ECO:0000313" key="4">
    <source>
        <dbReference type="EMBL" id="KYP58927.1"/>
    </source>
</evidence>
<name>A0A151SVV4_CAJCA</name>
<proteinExistence type="predicted"/>
<dbReference type="AlphaFoldDB" id="A0A151SVV4"/>
<evidence type="ECO:0000313" key="5">
    <source>
        <dbReference type="Proteomes" id="UP000075243"/>
    </source>
</evidence>
<dbReference type="InterPro" id="IPR056010">
    <property type="entry name" value="DUF7588"/>
</dbReference>
<dbReference type="Pfam" id="PF24925">
    <property type="entry name" value="DUF7746"/>
    <property type="match status" value="1"/>
</dbReference>
<dbReference type="OMA" id="CEQYRVE"/>
<dbReference type="Proteomes" id="UP000075243">
    <property type="component" value="Chromosome 10"/>
</dbReference>
<evidence type="ECO:0000256" key="1">
    <source>
        <dbReference type="SAM" id="MobiDB-lite"/>
    </source>
</evidence>